<evidence type="ECO:0000256" key="5">
    <source>
        <dbReference type="SAM" id="MobiDB-lite"/>
    </source>
</evidence>
<dbReference type="SUPFAM" id="SSF101908">
    <property type="entry name" value="Putative isomerase YbhE"/>
    <property type="match status" value="1"/>
</dbReference>
<dbReference type="InterPro" id="IPR015943">
    <property type="entry name" value="WD40/YVTN_repeat-like_dom_sf"/>
</dbReference>
<evidence type="ECO:0000256" key="3">
    <source>
        <dbReference type="PROSITE-ProRule" id="PRU00221"/>
    </source>
</evidence>
<evidence type="ECO:0000313" key="7">
    <source>
        <dbReference type="EMBL" id="KAH9413710.1"/>
    </source>
</evidence>
<comment type="similarity">
    <text evidence="4">Belongs to the WD repeat coronin family.</text>
</comment>
<dbReference type="Pfam" id="PF08953">
    <property type="entry name" value="DUF1899"/>
    <property type="match status" value="1"/>
</dbReference>
<keyword evidence="1 3" id="KW-0853">WD repeat</keyword>
<name>A0ABQ8ITT2_DERPT</name>
<dbReference type="SMART" id="SM01167">
    <property type="entry name" value="DUF1900"/>
    <property type="match status" value="1"/>
</dbReference>
<feature type="domain" description="DUF1899" evidence="6">
    <location>
        <begin position="5"/>
        <end position="69"/>
    </location>
</feature>
<feature type="repeat" description="WD" evidence="3">
    <location>
        <begin position="78"/>
        <end position="120"/>
    </location>
</feature>
<feature type="compositionally biased region" description="Gly residues" evidence="5">
    <location>
        <begin position="432"/>
        <end position="442"/>
    </location>
</feature>
<evidence type="ECO:0000256" key="2">
    <source>
        <dbReference type="ARBA" id="ARBA00022737"/>
    </source>
</evidence>
<accession>A0ABQ8ITT2</accession>
<dbReference type="InterPro" id="IPR019775">
    <property type="entry name" value="WD40_repeat_CS"/>
</dbReference>
<reference evidence="7 8" key="2">
    <citation type="journal article" date="2022" name="Mol. Biol. Evol.">
        <title>Comparative Genomics Reveals Insights into the Divergent Evolution of Astigmatic Mites and Household Pest Adaptations.</title>
        <authorList>
            <person name="Xiong Q."/>
            <person name="Wan A.T."/>
            <person name="Liu X."/>
            <person name="Fung C.S."/>
            <person name="Xiao X."/>
            <person name="Malainual N."/>
            <person name="Hou J."/>
            <person name="Wang L."/>
            <person name="Wang M."/>
            <person name="Yang K.Y."/>
            <person name="Cui Y."/>
            <person name="Leung E.L."/>
            <person name="Nong W."/>
            <person name="Shin S.K."/>
            <person name="Au S.W."/>
            <person name="Jeong K.Y."/>
            <person name="Chew F.T."/>
            <person name="Hui J.H."/>
            <person name="Leung T.F."/>
            <person name="Tungtrongchitr A."/>
            <person name="Zhong N."/>
            <person name="Liu Z."/>
            <person name="Tsui S.K."/>
        </authorList>
    </citation>
    <scope>NUCLEOTIDE SEQUENCE [LARGE SCALE GENOMIC DNA]</scope>
    <source>
        <strain evidence="7">Derp</strain>
    </source>
</reference>
<dbReference type="SMART" id="SM01166">
    <property type="entry name" value="DUF1899"/>
    <property type="match status" value="1"/>
</dbReference>
<dbReference type="Pfam" id="PF16300">
    <property type="entry name" value="WD40_4"/>
    <property type="match status" value="1"/>
</dbReference>
<dbReference type="EMBL" id="NJHN03000120">
    <property type="protein sequence ID" value="KAH9413710.1"/>
    <property type="molecule type" value="Genomic_DNA"/>
</dbReference>
<dbReference type="PROSITE" id="PS50294">
    <property type="entry name" value="WD_REPEATS_REGION"/>
    <property type="match status" value="2"/>
</dbReference>
<dbReference type="Proteomes" id="UP000887458">
    <property type="component" value="Unassembled WGS sequence"/>
</dbReference>
<dbReference type="PANTHER" id="PTHR10856">
    <property type="entry name" value="CORONIN"/>
    <property type="match status" value="1"/>
</dbReference>
<evidence type="ECO:0000313" key="8">
    <source>
        <dbReference type="Proteomes" id="UP000887458"/>
    </source>
</evidence>
<dbReference type="InterPro" id="IPR015505">
    <property type="entry name" value="Coronin"/>
</dbReference>
<dbReference type="SMART" id="SM00320">
    <property type="entry name" value="WD40"/>
    <property type="match status" value="3"/>
</dbReference>
<dbReference type="InterPro" id="IPR001680">
    <property type="entry name" value="WD40_rpt"/>
</dbReference>
<dbReference type="PANTHER" id="PTHR10856:SF0">
    <property type="entry name" value="CORONIN"/>
    <property type="match status" value="1"/>
</dbReference>
<keyword evidence="2 4" id="KW-0677">Repeat</keyword>
<protein>
    <recommendedName>
        <fullName evidence="4">Coronin</fullName>
    </recommendedName>
</protein>
<evidence type="ECO:0000259" key="6">
    <source>
        <dbReference type="SMART" id="SM01166"/>
    </source>
</evidence>
<evidence type="ECO:0000256" key="1">
    <source>
        <dbReference type="ARBA" id="ARBA00022574"/>
    </source>
</evidence>
<feature type="compositionally biased region" description="Low complexity" evidence="5">
    <location>
        <begin position="443"/>
        <end position="454"/>
    </location>
</feature>
<proteinExistence type="inferred from homology"/>
<dbReference type="PROSITE" id="PS50082">
    <property type="entry name" value="WD_REPEATS_2"/>
    <property type="match status" value="2"/>
</dbReference>
<organism evidence="7 8">
    <name type="scientific">Dermatophagoides pteronyssinus</name>
    <name type="common">European house dust mite</name>
    <dbReference type="NCBI Taxonomy" id="6956"/>
    <lineage>
        <taxon>Eukaryota</taxon>
        <taxon>Metazoa</taxon>
        <taxon>Ecdysozoa</taxon>
        <taxon>Arthropoda</taxon>
        <taxon>Chelicerata</taxon>
        <taxon>Arachnida</taxon>
        <taxon>Acari</taxon>
        <taxon>Acariformes</taxon>
        <taxon>Sarcoptiformes</taxon>
        <taxon>Astigmata</taxon>
        <taxon>Psoroptidia</taxon>
        <taxon>Analgoidea</taxon>
        <taxon>Pyroglyphidae</taxon>
        <taxon>Dermatophagoidinae</taxon>
        <taxon>Dermatophagoides</taxon>
    </lineage>
</organism>
<gene>
    <name evidence="7" type="primary">CORO1C_1</name>
    <name evidence="7" type="ORF">DERP_009414</name>
</gene>
<feature type="repeat" description="WD" evidence="3">
    <location>
        <begin position="128"/>
        <end position="170"/>
    </location>
</feature>
<feature type="region of interest" description="Disordered" evidence="5">
    <location>
        <begin position="412"/>
        <end position="459"/>
    </location>
</feature>
<comment type="caution">
    <text evidence="7">The sequence shown here is derived from an EMBL/GenBank/DDBJ whole genome shotgun (WGS) entry which is preliminary data.</text>
</comment>
<evidence type="ECO:0000256" key="4">
    <source>
        <dbReference type="RuleBase" id="RU280818"/>
    </source>
</evidence>
<dbReference type="PROSITE" id="PS00678">
    <property type="entry name" value="WD_REPEATS_1"/>
    <property type="match status" value="1"/>
</dbReference>
<dbReference type="InterPro" id="IPR015048">
    <property type="entry name" value="DUF1899"/>
</dbReference>
<dbReference type="Gene3D" id="2.130.10.10">
    <property type="entry name" value="YVTN repeat-like/Quinoprotein amine dehydrogenase"/>
    <property type="match status" value="1"/>
</dbReference>
<reference evidence="7 8" key="1">
    <citation type="journal article" date="2018" name="J. Allergy Clin. Immunol.">
        <title>High-quality assembly of Dermatophagoides pteronyssinus genome and transcriptome reveals a wide range of novel allergens.</title>
        <authorList>
            <person name="Liu X.Y."/>
            <person name="Yang K.Y."/>
            <person name="Wang M.Q."/>
            <person name="Kwok J.S."/>
            <person name="Zeng X."/>
            <person name="Yang Z."/>
            <person name="Xiao X.J."/>
            <person name="Lau C.P."/>
            <person name="Li Y."/>
            <person name="Huang Z.M."/>
            <person name="Ba J.G."/>
            <person name="Yim A.K."/>
            <person name="Ouyang C.Y."/>
            <person name="Ngai S.M."/>
            <person name="Chan T.F."/>
            <person name="Leung E.L."/>
            <person name="Liu L."/>
            <person name="Liu Z.G."/>
            <person name="Tsui S.K."/>
        </authorList>
    </citation>
    <scope>NUCLEOTIDE SEQUENCE [LARGE SCALE GENOMIC DNA]</scope>
    <source>
        <strain evidence="7">Derp</strain>
    </source>
</reference>
<dbReference type="Pfam" id="PF00400">
    <property type="entry name" value="WD40"/>
    <property type="match status" value="3"/>
</dbReference>
<sequence>MASRGIVRASKFRHVFGQALKRENCYDNIRISKNSWDGNFCAVNPKFVAIVIEAAGGGAFLVLPLKQPGRVDINHPLVAGHKGPVLDIAWCPFNDNIIASSSEDTTVKVWQIPDHGLTRTLTEPIVDLVGHQRRVGFLAWHPSANNVLLSAGADCKIIIWNVGTGEILSAISLPDLIFHVSWCWNGSRIVTTTKDKKIRIYDPRTGDLEQEGEGHDGAKPQRAIYLRDDLIFTTGFSKMSERQYSLRSESDLKPLILETLDTSNGVLYPFYDPDVNLLYLCAKGDSNIRYFEITDEAPFVHYINTYQSSEPQRGVGFMPKRGCDVHNNEIARLFKLHSKGLCEVISFTVPRKSELFQDDLYPDTAGDEPALTAEQWINGEDAEPILVSLKEGYQSTKKQDLKVVKKKSNILDTKPTSKRSTTDGESVSSGNASGGGGGGGGDSLEALLSSLPAPGMTSEQTQKFDELAMEVHKLKAIVLKHEIRIRDLEKTLTSNNIKLDTDESSRTTNNGETH</sequence>
<keyword evidence="8" id="KW-1185">Reference proteome</keyword>